<dbReference type="InterPro" id="IPR058639">
    <property type="entry name" value="BSH_YknX-like"/>
</dbReference>
<evidence type="ECO:0000256" key="2">
    <source>
        <dbReference type="ARBA" id="ARBA00023054"/>
    </source>
</evidence>
<dbReference type="PANTHER" id="PTHR32347:SF14">
    <property type="entry name" value="EFFLUX SYSTEM COMPONENT YKNX-RELATED"/>
    <property type="match status" value="1"/>
</dbReference>
<name>A0AA45C4W7_9BACT</name>
<keyword evidence="7" id="KW-1185">Reference proteome</keyword>
<dbReference type="InterPro" id="IPR050465">
    <property type="entry name" value="UPF0194_transport"/>
</dbReference>
<evidence type="ECO:0000313" key="6">
    <source>
        <dbReference type="EMBL" id="PWJ87406.1"/>
    </source>
</evidence>
<dbReference type="AlphaFoldDB" id="A0AA45C4W7"/>
<evidence type="ECO:0000256" key="1">
    <source>
        <dbReference type="ARBA" id="ARBA00004196"/>
    </source>
</evidence>
<reference evidence="6 7" key="1">
    <citation type="submission" date="2018-05" db="EMBL/GenBank/DDBJ databases">
        <title>Genomic Encyclopedia of Type Strains, Phase IV (KMG-IV): sequencing the most valuable type-strain genomes for metagenomic binning, comparative biology and taxonomic classification.</title>
        <authorList>
            <person name="Goeker M."/>
        </authorList>
    </citation>
    <scope>NUCLEOTIDE SEQUENCE [LARGE SCALE GENOMIC DNA]</scope>
    <source>
        <strain evidence="6 7">DSM 24906</strain>
    </source>
</reference>
<evidence type="ECO:0000256" key="3">
    <source>
        <dbReference type="SAM" id="Coils"/>
    </source>
</evidence>
<evidence type="ECO:0000259" key="4">
    <source>
        <dbReference type="Pfam" id="PF25975"/>
    </source>
</evidence>
<dbReference type="Gene3D" id="2.40.420.20">
    <property type="match status" value="1"/>
</dbReference>
<evidence type="ECO:0000259" key="5">
    <source>
        <dbReference type="Pfam" id="PF25984"/>
    </source>
</evidence>
<dbReference type="Proteomes" id="UP000245921">
    <property type="component" value="Unassembled WGS sequence"/>
</dbReference>
<dbReference type="PANTHER" id="PTHR32347">
    <property type="entry name" value="EFFLUX SYSTEM COMPONENT YKNX-RELATED"/>
    <property type="match status" value="1"/>
</dbReference>
<dbReference type="GO" id="GO:0030313">
    <property type="term" value="C:cell envelope"/>
    <property type="evidence" value="ECO:0007669"/>
    <property type="project" value="UniProtKB-SubCell"/>
</dbReference>
<gene>
    <name evidence="6" type="ORF">C7380_12417</name>
</gene>
<dbReference type="EMBL" id="QGGI01000024">
    <property type="protein sequence ID" value="PWJ87406.1"/>
    <property type="molecule type" value="Genomic_DNA"/>
</dbReference>
<dbReference type="Gene3D" id="2.40.30.170">
    <property type="match status" value="1"/>
</dbReference>
<proteinExistence type="predicted"/>
<keyword evidence="2 3" id="KW-0175">Coiled coil</keyword>
<evidence type="ECO:0000313" key="7">
    <source>
        <dbReference type="Proteomes" id="UP000245921"/>
    </source>
</evidence>
<feature type="domain" description="CzcB-like C-terminal circularly permuted SH3-like" evidence="4">
    <location>
        <begin position="250"/>
        <end position="300"/>
    </location>
</feature>
<dbReference type="SUPFAM" id="SSF111369">
    <property type="entry name" value="HlyD-like secretion proteins"/>
    <property type="match status" value="1"/>
</dbReference>
<dbReference type="Gene3D" id="2.40.50.100">
    <property type="match status" value="1"/>
</dbReference>
<feature type="domain" description="YknX-like barrel-sandwich hybrid" evidence="5">
    <location>
        <begin position="59"/>
        <end position="145"/>
    </location>
</feature>
<protein>
    <submittedName>
        <fullName evidence="6">RND family efflux transporter MFP subunit</fullName>
    </submittedName>
</protein>
<organism evidence="6 7">
    <name type="scientific">Oceanotoga teriensis</name>
    <dbReference type="NCBI Taxonomy" id="515440"/>
    <lineage>
        <taxon>Bacteria</taxon>
        <taxon>Thermotogati</taxon>
        <taxon>Thermotogota</taxon>
        <taxon>Thermotogae</taxon>
        <taxon>Petrotogales</taxon>
        <taxon>Petrotogaceae</taxon>
        <taxon>Oceanotoga</taxon>
    </lineage>
</organism>
<dbReference type="Pfam" id="PF25984">
    <property type="entry name" value="BSH_YknX"/>
    <property type="match status" value="1"/>
</dbReference>
<dbReference type="Pfam" id="PF25975">
    <property type="entry name" value="CzcB_C"/>
    <property type="match status" value="1"/>
</dbReference>
<comment type="subcellular location">
    <subcellularLocation>
        <location evidence="1">Cell envelope</location>
    </subcellularLocation>
</comment>
<accession>A0AA45C4W7</accession>
<comment type="caution">
    <text evidence="6">The sequence shown here is derived from an EMBL/GenBank/DDBJ whole genome shotgun (WGS) entry which is preliminary data.</text>
</comment>
<sequence>MIIIIGGYVLINKSKSETNPEINANIQIPNLEYKVQKRDFGDYTEIVGNVNADTRTIYPPFKEKITDVFVEEGQKVEIGDQLLKFEDLTYRINYISKQIDYDNSLNMAEKIRELKKLQLEQAKEELEKTTLKSPVKGTIEKLDIGVGDNPQLDKGMMVIVDNESMRVKSSIDELDLPNIKLGMKAIIEFNQLGVSIPGELTLINPVAESSGGIVYIPVEIKFTEDPLKYGIISGLTANVKLVTLELKNSIAIPKEALKTRENGTKFVYIKTSEGKKEVDVKSGKETKKYVEILEGLKEGDIVLLIPDGAELQRLQNVNGVPRGF</sequence>
<dbReference type="InterPro" id="IPR058649">
    <property type="entry name" value="CzcB_C"/>
</dbReference>
<feature type="coiled-coil region" evidence="3">
    <location>
        <begin position="105"/>
        <end position="132"/>
    </location>
</feature>